<dbReference type="RefSeq" id="WP_007534660.1">
    <property type="nucleotide sequence ID" value="NZ_HF536772.1"/>
</dbReference>
<dbReference type="eggNOG" id="COG0277">
    <property type="taxonomic scope" value="Bacteria"/>
</dbReference>
<dbReference type="InterPro" id="IPR010031">
    <property type="entry name" value="FAD_lactone_oxidase-like"/>
</dbReference>
<dbReference type="Gene3D" id="3.30.43.10">
    <property type="entry name" value="Uridine Diphospho-n-acetylenolpyruvylglucosamine Reductase, domain 2"/>
    <property type="match status" value="1"/>
</dbReference>
<dbReference type="STRING" id="1211777.BN77_3968"/>
<comment type="caution">
    <text evidence="5">The sequence shown here is derived from an EMBL/GenBank/DDBJ whole genome shotgun (WGS) entry which is preliminary data.</text>
</comment>
<organism evidence="5 6">
    <name type="scientific">Rhizobium mesoamericanum STM3625</name>
    <dbReference type="NCBI Taxonomy" id="1211777"/>
    <lineage>
        <taxon>Bacteria</taxon>
        <taxon>Pseudomonadati</taxon>
        <taxon>Pseudomonadota</taxon>
        <taxon>Alphaproteobacteria</taxon>
        <taxon>Hyphomicrobiales</taxon>
        <taxon>Rhizobiaceae</taxon>
        <taxon>Rhizobium/Agrobacterium group</taxon>
        <taxon>Rhizobium</taxon>
    </lineage>
</organism>
<reference evidence="5 6" key="1">
    <citation type="journal article" date="2013" name="Genome Announc.">
        <title>Draft Genome Sequence of Rhizobium mesoamericanum STM3625, a Nitrogen-Fixing Symbiont of Mimosa pudica Isolated in French Guiana (South America).</title>
        <authorList>
            <person name="Moulin L."/>
            <person name="Mornico D."/>
            <person name="Melkonian R."/>
            <person name="Klonowska A."/>
        </authorList>
    </citation>
    <scope>NUCLEOTIDE SEQUENCE [LARGE SCALE GENOMIC DNA]</scope>
    <source>
        <strain evidence="5 6">STM3625</strain>
    </source>
</reference>
<dbReference type="InterPro" id="IPR016169">
    <property type="entry name" value="FAD-bd_PCMH_sub2"/>
</dbReference>
<dbReference type="GO" id="GO:0016020">
    <property type="term" value="C:membrane"/>
    <property type="evidence" value="ECO:0007669"/>
    <property type="project" value="InterPro"/>
</dbReference>
<dbReference type="Gene3D" id="1.10.45.10">
    <property type="entry name" value="Vanillyl-alcohol Oxidase, Chain A, domain 4"/>
    <property type="match status" value="1"/>
</dbReference>
<evidence type="ECO:0000256" key="3">
    <source>
        <dbReference type="ARBA" id="ARBA00023002"/>
    </source>
</evidence>
<dbReference type="GO" id="GO:0003885">
    <property type="term" value="F:D-arabinono-1,4-lactone oxidase activity"/>
    <property type="evidence" value="ECO:0007669"/>
    <property type="project" value="InterPro"/>
</dbReference>
<dbReference type="PIRSF" id="PIRSF000136">
    <property type="entry name" value="LGO_GLO"/>
    <property type="match status" value="1"/>
</dbReference>
<evidence type="ECO:0000259" key="4">
    <source>
        <dbReference type="PROSITE" id="PS51387"/>
    </source>
</evidence>
<name>K0PKB6_9HYPH</name>
<accession>K0PKB6</accession>
<dbReference type="Gene3D" id="3.30.70.2530">
    <property type="match status" value="1"/>
</dbReference>
<dbReference type="Gene3D" id="3.30.465.10">
    <property type="match status" value="1"/>
</dbReference>
<dbReference type="Pfam" id="PF01565">
    <property type="entry name" value="FAD_binding_4"/>
    <property type="match status" value="1"/>
</dbReference>
<dbReference type="PANTHER" id="PTHR43762:SF1">
    <property type="entry name" value="D-ARABINONO-1,4-LACTONE OXIDASE"/>
    <property type="match status" value="1"/>
</dbReference>
<evidence type="ECO:0000256" key="1">
    <source>
        <dbReference type="ARBA" id="ARBA00022630"/>
    </source>
</evidence>
<keyword evidence="1" id="KW-0285">Flavoprotein</keyword>
<dbReference type="EMBL" id="CANI01000028">
    <property type="protein sequence ID" value="CCM76926.1"/>
    <property type="molecule type" value="Genomic_DNA"/>
</dbReference>
<dbReference type="PANTHER" id="PTHR43762">
    <property type="entry name" value="L-GULONOLACTONE OXIDASE"/>
    <property type="match status" value="1"/>
</dbReference>
<dbReference type="SUPFAM" id="SSF56176">
    <property type="entry name" value="FAD-binding/transporter-associated domain-like"/>
    <property type="match status" value="1"/>
</dbReference>
<keyword evidence="2" id="KW-0274">FAD</keyword>
<dbReference type="Proteomes" id="UP000009319">
    <property type="component" value="Unassembled WGS sequence"/>
</dbReference>
<dbReference type="InterPro" id="IPR016171">
    <property type="entry name" value="Vanillyl_alc_oxidase_C-sub2"/>
</dbReference>
<keyword evidence="6" id="KW-1185">Reference proteome</keyword>
<dbReference type="InterPro" id="IPR007173">
    <property type="entry name" value="ALO_C"/>
</dbReference>
<protein>
    <submittedName>
        <fullName evidence="5">Putative xylitol oxidase</fullName>
        <ecNumber evidence="5">1.1.3.41</ecNumber>
    </submittedName>
</protein>
<proteinExistence type="predicted"/>
<dbReference type="HOGENOM" id="CLU_003896_4_2_5"/>
<dbReference type="InterPro" id="IPR006094">
    <property type="entry name" value="Oxid_FAD_bind_N"/>
</dbReference>
<sequence length="420" mass="45709">MTRIPTTNWAASFHYGFQDCLYPSSVDAVCDIVVRSAKIKAVGSGHSFNAIADGDVALSLAELPINPVIEGDGTRVSVGAHCTYGELALFLHRHHLAVHNLASLPHISIAGAIATATHGSGNRNGNLATAVCGLEIVSGDGRLVKVTRGDADFAGMVVHLGALGIVTRVTLDVQPEFQVAQSVYDGLAWDKLLTNLDDVMALGYSVSVFTKWGQEAGSVWVKRTASNDDFPAAIHGATRATENRHPISGLDAQNATQQLGQYGRWSDRLPHFKMGFTPSNGEEIQSEFHLPRKHGAAAIEALLSIRDKFAHLLQVGELRTVAADDLWLSPQYRRDTLSIHFTWVRDQEAVNAAVEHIEQALSPFSALPHWGKVFTGRHIGAKYEKLAEFARLRDRMDPDRAFSNAWLEEAIFGSSETQGF</sequence>
<feature type="domain" description="FAD-binding PCMH-type" evidence="4">
    <location>
        <begin position="13"/>
        <end position="176"/>
    </location>
</feature>
<dbReference type="GO" id="GO:0071949">
    <property type="term" value="F:FAD binding"/>
    <property type="evidence" value="ECO:0007669"/>
    <property type="project" value="InterPro"/>
</dbReference>
<dbReference type="InterPro" id="IPR036318">
    <property type="entry name" value="FAD-bd_PCMH-like_sf"/>
</dbReference>
<dbReference type="InterPro" id="IPR016167">
    <property type="entry name" value="FAD-bd_PCMH_sub1"/>
</dbReference>
<dbReference type="AlphaFoldDB" id="K0PKB6"/>
<evidence type="ECO:0000256" key="2">
    <source>
        <dbReference type="ARBA" id="ARBA00022827"/>
    </source>
</evidence>
<dbReference type="InterPro" id="IPR016166">
    <property type="entry name" value="FAD-bd_PCMH"/>
</dbReference>
<evidence type="ECO:0000313" key="5">
    <source>
        <dbReference type="EMBL" id="CCM76926.1"/>
    </source>
</evidence>
<dbReference type="EC" id="1.1.3.41" evidence="5"/>
<dbReference type="Pfam" id="PF04030">
    <property type="entry name" value="ALO"/>
    <property type="match status" value="1"/>
</dbReference>
<evidence type="ECO:0000313" key="6">
    <source>
        <dbReference type="Proteomes" id="UP000009319"/>
    </source>
</evidence>
<gene>
    <name evidence="5" type="primary">xyoA</name>
    <name evidence="5" type="ORF">BN77_3968</name>
</gene>
<dbReference type="GO" id="GO:0050582">
    <property type="term" value="F:xylitol oxidase activity"/>
    <property type="evidence" value="ECO:0007669"/>
    <property type="project" value="UniProtKB-EC"/>
</dbReference>
<dbReference type="GO" id="GO:0080049">
    <property type="term" value="F:L-gulono-1,4-lactone dehydrogenase activity"/>
    <property type="evidence" value="ECO:0007669"/>
    <property type="project" value="TreeGrafter"/>
</dbReference>
<keyword evidence="3 5" id="KW-0560">Oxidoreductase</keyword>
<dbReference type="Gene3D" id="3.30.70.2520">
    <property type="match status" value="1"/>
</dbReference>
<dbReference type="PROSITE" id="PS51387">
    <property type="entry name" value="FAD_PCMH"/>
    <property type="match status" value="1"/>
</dbReference>